<dbReference type="Proteomes" id="UP000531231">
    <property type="component" value="Unassembled WGS sequence"/>
</dbReference>
<name>A0A7W8AJJ7_9HYPH</name>
<protein>
    <submittedName>
        <fullName evidence="1">Uncharacterized protein</fullName>
    </submittedName>
</protein>
<gene>
    <name evidence="1" type="ORF">HNQ68_001941</name>
</gene>
<organism evidence="1 2">
    <name type="scientific">Pseudochrobactrum saccharolyticum</name>
    <dbReference type="NCBI Taxonomy" id="354352"/>
    <lineage>
        <taxon>Bacteria</taxon>
        <taxon>Pseudomonadati</taxon>
        <taxon>Pseudomonadota</taxon>
        <taxon>Alphaproteobacteria</taxon>
        <taxon>Hyphomicrobiales</taxon>
        <taxon>Brucellaceae</taxon>
        <taxon>Pseudochrobactrum</taxon>
    </lineage>
</organism>
<comment type="caution">
    <text evidence="1">The sequence shown here is derived from an EMBL/GenBank/DDBJ whole genome shotgun (WGS) entry which is preliminary data.</text>
</comment>
<evidence type="ECO:0000313" key="2">
    <source>
        <dbReference type="Proteomes" id="UP000531231"/>
    </source>
</evidence>
<accession>A0A7W8AJJ7</accession>
<dbReference type="AlphaFoldDB" id="A0A7W8AJJ7"/>
<reference evidence="1 2" key="1">
    <citation type="submission" date="2020-08" db="EMBL/GenBank/DDBJ databases">
        <title>Genomic Encyclopedia of Type Strains, Phase IV (KMG-IV): sequencing the most valuable type-strain genomes for metagenomic binning, comparative biology and taxonomic classification.</title>
        <authorList>
            <person name="Goeker M."/>
        </authorList>
    </citation>
    <scope>NUCLEOTIDE SEQUENCE [LARGE SCALE GENOMIC DNA]</scope>
    <source>
        <strain evidence="1 2">DSM 25620</strain>
    </source>
</reference>
<dbReference type="RefSeq" id="WP_022711601.1">
    <property type="nucleotide sequence ID" value="NZ_JACHIL010000003.1"/>
</dbReference>
<sequence length="58" mass="6336">MTHPKTTGKNKTTILNIETVEEPANSTLNKEGQIPPKGPKVEKRLKEAVNALDAPTKK</sequence>
<dbReference type="EMBL" id="JACHIL010000003">
    <property type="protein sequence ID" value="MBB5091400.1"/>
    <property type="molecule type" value="Genomic_DNA"/>
</dbReference>
<proteinExistence type="predicted"/>
<evidence type="ECO:0000313" key="1">
    <source>
        <dbReference type="EMBL" id="MBB5091400.1"/>
    </source>
</evidence>
<keyword evidence="2" id="KW-1185">Reference proteome</keyword>